<dbReference type="InterPro" id="IPR000281">
    <property type="entry name" value="HTH_RpiR"/>
</dbReference>
<evidence type="ECO:0000256" key="1">
    <source>
        <dbReference type="ARBA" id="ARBA00023015"/>
    </source>
</evidence>
<dbReference type="Gene3D" id="3.40.50.10490">
    <property type="entry name" value="Glucose-6-phosphate isomerase like protein, domain 1"/>
    <property type="match status" value="1"/>
</dbReference>
<evidence type="ECO:0000256" key="4">
    <source>
        <dbReference type="SAM" id="MobiDB-lite"/>
    </source>
</evidence>
<evidence type="ECO:0000313" key="8">
    <source>
        <dbReference type="Proteomes" id="UP001157091"/>
    </source>
</evidence>
<dbReference type="PROSITE" id="PS51464">
    <property type="entry name" value="SIS"/>
    <property type="match status" value="1"/>
</dbReference>
<dbReference type="RefSeq" id="WP_284293377.1">
    <property type="nucleotide sequence ID" value="NZ_BSUK01000001.1"/>
</dbReference>
<reference evidence="8" key="1">
    <citation type="journal article" date="2019" name="Int. J. Syst. Evol. Microbiol.">
        <title>The Global Catalogue of Microorganisms (GCM) 10K type strain sequencing project: providing services to taxonomists for standard genome sequencing and annotation.</title>
        <authorList>
            <consortium name="The Broad Institute Genomics Platform"/>
            <consortium name="The Broad Institute Genome Sequencing Center for Infectious Disease"/>
            <person name="Wu L."/>
            <person name="Ma J."/>
        </authorList>
    </citation>
    <scope>NUCLEOTIDE SEQUENCE [LARGE SCALE GENOMIC DNA]</scope>
    <source>
        <strain evidence="8">NBRC 106348</strain>
    </source>
</reference>
<evidence type="ECO:0000256" key="2">
    <source>
        <dbReference type="ARBA" id="ARBA00023125"/>
    </source>
</evidence>
<feature type="domain" description="SIS" evidence="6">
    <location>
        <begin position="151"/>
        <end position="292"/>
    </location>
</feature>
<dbReference type="InterPro" id="IPR035472">
    <property type="entry name" value="RpiR-like_SIS"/>
</dbReference>
<gene>
    <name evidence="7" type="ORF">GCM10025864_23790</name>
</gene>
<accession>A0ABQ6I295</accession>
<feature type="region of interest" description="Disordered" evidence="4">
    <location>
        <begin position="86"/>
        <end position="122"/>
    </location>
</feature>
<dbReference type="InterPro" id="IPR046348">
    <property type="entry name" value="SIS_dom_sf"/>
</dbReference>
<feature type="compositionally biased region" description="Low complexity" evidence="4">
    <location>
        <begin position="104"/>
        <end position="122"/>
    </location>
</feature>
<dbReference type="InterPro" id="IPR009057">
    <property type="entry name" value="Homeodomain-like_sf"/>
</dbReference>
<dbReference type="PANTHER" id="PTHR30514">
    <property type="entry name" value="GLUCOKINASE"/>
    <property type="match status" value="1"/>
</dbReference>
<dbReference type="Pfam" id="PF01418">
    <property type="entry name" value="HTH_6"/>
    <property type="match status" value="1"/>
</dbReference>
<dbReference type="CDD" id="cd05013">
    <property type="entry name" value="SIS_RpiR"/>
    <property type="match status" value="1"/>
</dbReference>
<dbReference type="Proteomes" id="UP001157091">
    <property type="component" value="Unassembled WGS sequence"/>
</dbReference>
<organism evidence="7 8">
    <name type="scientific">Luteimicrobium album</name>
    <dbReference type="NCBI Taxonomy" id="1054550"/>
    <lineage>
        <taxon>Bacteria</taxon>
        <taxon>Bacillati</taxon>
        <taxon>Actinomycetota</taxon>
        <taxon>Actinomycetes</taxon>
        <taxon>Micrococcales</taxon>
        <taxon>Luteimicrobium</taxon>
    </lineage>
</organism>
<evidence type="ECO:0000256" key="3">
    <source>
        <dbReference type="ARBA" id="ARBA00023163"/>
    </source>
</evidence>
<dbReference type="Pfam" id="PF01380">
    <property type="entry name" value="SIS"/>
    <property type="match status" value="1"/>
</dbReference>
<dbReference type="SUPFAM" id="SSF53697">
    <property type="entry name" value="SIS domain"/>
    <property type="match status" value="1"/>
</dbReference>
<keyword evidence="3" id="KW-0804">Transcription</keyword>
<name>A0ABQ6I295_9MICO</name>
<keyword evidence="1" id="KW-0805">Transcription regulation</keyword>
<dbReference type="PANTHER" id="PTHR30514:SF1">
    <property type="entry name" value="HTH-TYPE TRANSCRIPTIONAL REGULATOR HEXR-RELATED"/>
    <property type="match status" value="1"/>
</dbReference>
<evidence type="ECO:0000313" key="7">
    <source>
        <dbReference type="EMBL" id="GMA24620.1"/>
    </source>
</evidence>
<dbReference type="SUPFAM" id="SSF46689">
    <property type="entry name" value="Homeodomain-like"/>
    <property type="match status" value="1"/>
</dbReference>
<dbReference type="InterPro" id="IPR047640">
    <property type="entry name" value="RpiR-like"/>
</dbReference>
<sequence>MTPSRPGEVIATIRSLLPSLLPTEQAVAQVLLARSAEIVELSSQQVAELAGASRATVVRTCQSLGFSGYQQLRVLLARDAAVAATAHDGTGSATRTGSPTADDGTPGARPAAAGSGSARTPSGIVEDTFRQVAAGVVGMVALLDGDEVARAVEAIATARRVVVVGNGLSGPLALDAAARLTGAGRPAEAPFDVINQQITARLLAPEDVLLVISGSGSNAASLRSADAAVAAGATVIAVTAFARSPLTQLAGTNLVVTMPDLTFRDEITLASRLPQAILVEGLVAAVTARLGESAVRAKALALDAISDNLAE</sequence>
<dbReference type="PROSITE" id="PS51071">
    <property type="entry name" value="HTH_RPIR"/>
    <property type="match status" value="1"/>
</dbReference>
<evidence type="ECO:0000259" key="6">
    <source>
        <dbReference type="PROSITE" id="PS51464"/>
    </source>
</evidence>
<comment type="caution">
    <text evidence="7">The sequence shown here is derived from an EMBL/GenBank/DDBJ whole genome shotgun (WGS) entry which is preliminary data.</text>
</comment>
<evidence type="ECO:0000259" key="5">
    <source>
        <dbReference type="PROSITE" id="PS51071"/>
    </source>
</evidence>
<proteinExistence type="predicted"/>
<keyword evidence="2" id="KW-0238">DNA-binding</keyword>
<dbReference type="EMBL" id="BSUK01000001">
    <property type="protein sequence ID" value="GMA24620.1"/>
    <property type="molecule type" value="Genomic_DNA"/>
</dbReference>
<dbReference type="Gene3D" id="1.10.10.10">
    <property type="entry name" value="Winged helix-like DNA-binding domain superfamily/Winged helix DNA-binding domain"/>
    <property type="match status" value="1"/>
</dbReference>
<protein>
    <submittedName>
        <fullName evidence="7">Transcriptional regulator</fullName>
    </submittedName>
</protein>
<dbReference type="InterPro" id="IPR001347">
    <property type="entry name" value="SIS_dom"/>
</dbReference>
<feature type="domain" description="HTH rpiR-type" evidence="5">
    <location>
        <begin position="7"/>
        <end position="83"/>
    </location>
</feature>
<dbReference type="InterPro" id="IPR036388">
    <property type="entry name" value="WH-like_DNA-bd_sf"/>
</dbReference>
<keyword evidence="8" id="KW-1185">Reference proteome</keyword>